<gene>
    <name evidence="2" type="ORF">AT268_14285</name>
</gene>
<dbReference type="AlphaFoldDB" id="A0A9X0M8M3"/>
<name>A0A9X0M8M3_BACCE</name>
<comment type="caution">
    <text evidence="2">The sequence shown here is derived from an EMBL/GenBank/DDBJ whole genome shotgun (WGS) entry which is preliminary data.</text>
</comment>
<evidence type="ECO:0008006" key="4">
    <source>
        <dbReference type="Google" id="ProtNLM"/>
    </source>
</evidence>
<feature type="compositionally biased region" description="Low complexity" evidence="1">
    <location>
        <begin position="46"/>
        <end position="55"/>
    </location>
</feature>
<feature type="compositionally biased region" description="Low complexity" evidence="1">
    <location>
        <begin position="67"/>
        <end position="95"/>
    </location>
</feature>
<evidence type="ECO:0000256" key="1">
    <source>
        <dbReference type="SAM" id="MobiDB-lite"/>
    </source>
</evidence>
<sequence>MNKFDKCNHIPFPCAFPIPEQGPTGSTGPQGPTGPAGTGRGPPGPTGSTGVTGPTGPSGGPPGPTGPTGATGLQGIPGVTGPIGPTGPQGVQGIQGEPGPDGPTGPQGVQGIQGEPGPTGPNIPPTFLNVGKLFTETVESLNSITNYQTPVLITQSTLSFDSSTGIATIFNSGIYSIECYISTSLENTTTPIVFAIAINGVTNVNQSTGIHVPGSQISLGIVRNLAANTTIQLLNISNGPVILSPDIMVTGLRRPILIFNIIRLA</sequence>
<protein>
    <recommendedName>
        <fullName evidence="4">Collagen-like protein</fullName>
    </recommendedName>
</protein>
<evidence type="ECO:0000313" key="3">
    <source>
        <dbReference type="Proteomes" id="UP000075476"/>
    </source>
</evidence>
<feature type="compositionally biased region" description="Low complexity" evidence="1">
    <location>
        <begin position="22"/>
        <end position="33"/>
    </location>
</feature>
<dbReference type="PANTHER" id="PTHR24637">
    <property type="entry name" value="COLLAGEN"/>
    <property type="match status" value="1"/>
</dbReference>
<feature type="region of interest" description="Disordered" evidence="1">
    <location>
        <begin position="18"/>
        <end position="125"/>
    </location>
</feature>
<organism evidence="2 3">
    <name type="scientific">Bacillus cereus</name>
    <dbReference type="NCBI Taxonomy" id="1396"/>
    <lineage>
        <taxon>Bacteria</taxon>
        <taxon>Bacillati</taxon>
        <taxon>Bacillota</taxon>
        <taxon>Bacilli</taxon>
        <taxon>Bacillales</taxon>
        <taxon>Bacillaceae</taxon>
        <taxon>Bacillus</taxon>
        <taxon>Bacillus cereus group</taxon>
    </lineage>
</organism>
<accession>A0A9X0M8M3</accession>
<reference evidence="2 3" key="1">
    <citation type="submission" date="2015-12" db="EMBL/GenBank/DDBJ databases">
        <title>Bacillus cereus Group isolate.</title>
        <authorList>
            <person name="Kovac J."/>
        </authorList>
    </citation>
    <scope>NUCLEOTIDE SEQUENCE [LARGE SCALE GENOMIC DNA]</scope>
    <source>
        <strain evidence="2 3">FSL K6-0073</strain>
    </source>
</reference>
<dbReference type="PANTHER" id="PTHR24637:SF422">
    <property type="entry name" value="COLLAGEN IV NC1 DOMAIN-CONTAINING PROTEIN"/>
    <property type="match status" value="1"/>
</dbReference>
<dbReference type="EMBL" id="LOMO01000284">
    <property type="protein sequence ID" value="KXY25960.1"/>
    <property type="molecule type" value="Genomic_DNA"/>
</dbReference>
<dbReference type="Proteomes" id="UP000075476">
    <property type="component" value="Unassembled WGS sequence"/>
</dbReference>
<proteinExistence type="predicted"/>
<evidence type="ECO:0000313" key="2">
    <source>
        <dbReference type="EMBL" id="KXY25960.1"/>
    </source>
</evidence>